<dbReference type="PANTHER" id="PTHR37810">
    <property type="entry name" value="IMMUNITY PROTEIN SDPI"/>
    <property type="match status" value="1"/>
</dbReference>
<accession>A0ABQ1ZNV8</accession>
<feature type="transmembrane region" description="Helical" evidence="1">
    <location>
        <begin position="55"/>
        <end position="76"/>
    </location>
</feature>
<feature type="domain" description="DUF1648" evidence="2">
    <location>
        <begin position="149"/>
        <end position="194"/>
    </location>
</feature>
<dbReference type="Pfam" id="PF07853">
    <property type="entry name" value="DUF1648"/>
    <property type="match status" value="1"/>
</dbReference>
<proteinExistence type="predicted"/>
<gene>
    <name evidence="4" type="ORF">GCM10007362_10550</name>
</gene>
<feature type="transmembrane region" description="Helical" evidence="1">
    <location>
        <begin position="82"/>
        <end position="102"/>
    </location>
</feature>
<comment type="caution">
    <text evidence="4">The sequence shown here is derived from an EMBL/GenBank/DDBJ whole genome shotgun (WGS) entry which is preliminary data.</text>
</comment>
<sequence>MNSANSFAFLIAFIDLLWLFALIGVPALMSATLLGVYVPKEERGIPQVARIRRSFLLSGSGSALLGGIFSILAYFSSGGSEGWTLALLLIPQALGLFVAWNFSRRQALALKAERGWKIPQSSKRTAYIGSDRESAATGVSAWAYLLHILIILITVALVALNWDRIPNPLPVHFDAAGLPDRYAEKSIGSVYALTILQSLLTALFAGIHFSLRRMRQSLDPSDPQGSLRRQIQLRASNSWMLFLISLIVTVMFSWLQVRSTYDFRGTLPIGLAMAFLLLLMIPIVGFMIYIRRRGLEDEGINRRHGEDRFWRGGMFYFNPQDPGLFAEKRTGFGWTFNFARPIVWLLAASIVLLPVAAIIATALLAG</sequence>
<name>A0ABQ1ZNV8_9BACL</name>
<dbReference type="InterPro" id="IPR043831">
    <property type="entry name" value="DUF5808"/>
</dbReference>
<feature type="domain" description="DUF5808" evidence="3">
    <location>
        <begin position="319"/>
        <end position="344"/>
    </location>
</feature>
<dbReference type="EMBL" id="BMDD01000001">
    <property type="protein sequence ID" value="GGH72432.1"/>
    <property type="molecule type" value="Genomic_DNA"/>
</dbReference>
<feature type="transmembrane region" description="Helical" evidence="1">
    <location>
        <begin position="141"/>
        <end position="162"/>
    </location>
</feature>
<dbReference type="PANTHER" id="PTHR37810:SF9">
    <property type="entry name" value="MEMBRANE PROTEIN"/>
    <property type="match status" value="1"/>
</dbReference>
<dbReference type="Proteomes" id="UP000605427">
    <property type="component" value="Unassembled WGS sequence"/>
</dbReference>
<evidence type="ECO:0000259" key="2">
    <source>
        <dbReference type="Pfam" id="PF07853"/>
    </source>
</evidence>
<evidence type="ECO:0000259" key="3">
    <source>
        <dbReference type="Pfam" id="PF19124"/>
    </source>
</evidence>
<keyword evidence="1" id="KW-1133">Transmembrane helix</keyword>
<feature type="transmembrane region" description="Helical" evidence="1">
    <location>
        <begin position="190"/>
        <end position="211"/>
    </location>
</feature>
<keyword evidence="1" id="KW-0812">Transmembrane</keyword>
<evidence type="ECO:0000256" key="1">
    <source>
        <dbReference type="SAM" id="Phobius"/>
    </source>
</evidence>
<reference evidence="5" key="1">
    <citation type="journal article" date="2019" name="Int. J. Syst. Evol. Microbiol.">
        <title>The Global Catalogue of Microorganisms (GCM) 10K type strain sequencing project: providing services to taxonomists for standard genome sequencing and annotation.</title>
        <authorList>
            <consortium name="The Broad Institute Genomics Platform"/>
            <consortium name="The Broad Institute Genome Sequencing Center for Infectious Disease"/>
            <person name="Wu L."/>
            <person name="Ma J."/>
        </authorList>
    </citation>
    <scope>NUCLEOTIDE SEQUENCE [LARGE SCALE GENOMIC DNA]</scope>
    <source>
        <strain evidence="5">CCM 8702</strain>
    </source>
</reference>
<keyword evidence="1" id="KW-0472">Membrane</keyword>
<protein>
    <recommendedName>
        <fullName evidence="6">DUF1648 domain-containing protein</fullName>
    </recommendedName>
</protein>
<dbReference type="Pfam" id="PF19124">
    <property type="entry name" value="DUF5808"/>
    <property type="match status" value="1"/>
</dbReference>
<evidence type="ECO:0000313" key="4">
    <source>
        <dbReference type="EMBL" id="GGH72432.1"/>
    </source>
</evidence>
<evidence type="ECO:0008006" key="6">
    <source>
        <dbReference type="Google" id="ProtNLM"/>
    </source>
</evidence>
<evidence type="ECO:0000313" key="5">
    <source>
        <dbReference type="Proteomes" id="UP000605427"/>
    </source>
</evidence>
<dbReference type="InterPro" id="IPR012867">
    <property type="entry name" value="DUF1648"/>
</dbReference>
<dbReference type="RefSeq" id="WP_172240053.1">
    <property type="nucleotide sequence ID" value="NZ_BMDD01000001.1"/>
</dbReference>
<keyword evidence="5" id="KW-1185">Reference proteome</keyword>
<feature type="transmembrane region" description="Helical" evidence="1">
    <location>
        <begin position="269"/>
        <end position="290"/>
    </location>
</feature>
<feature type="transmembrane region" description="Helical" evidence="1">
    <location>
        <begin position="6"/>
        <end position="34"/>
    </location>
</feature>
<organism evidence="4 5">
    <name type="scientific">Saccharibacillus endophyticus</name>
    <dbReference type="NCBI Taxonomy" id="2060666"/>
    <lineage>
        <taxon>Bacteria</taxon>
        <taxon>Bacillati</taxon>
        <taxon>Bacillota</taxon>
        <taxon>Bacilli</taxon>
        <taxon>Bacillales</taxon>
        <taxon>Paenibacillaceae</taxon>
        <taxon>Saccharibacillus</taxon>
    </lineage>
</organism>
<feature type="transmembrane region" description="Helical" evidence="1">
    <location>
        <begin position="238"/>
        <end position="257"/>
    </location>
</feature>
<feature type="transmembrane region" description="Helical" evidence="1">
    <location>
        <begin position="342"/>
        <end position="365"/>
    </location>
</feature>